<name>A0A8H4EVY6_MUCCL</name>
<dbReference type="InterPro" id="IPR057207">
    <property type="entry name" value="FBXL15_LRR"/>
</dbReference>
<evidence type="ECO:0000259" key="2">
    <source>
        <dbReference type="Pfam" id="PF25372"/>
    </source>
</evidence>
<feature type="domain" description="F-box/LRR-repeat protein 15-like leucin rich repeat" evidence="2">
    <location>
        <begin position="229"/>
        <end position="312"/>
    </location>
</feature>
<dbReference type="Proteomes" id="UP000469890">
    <property type="component" value="Unassembled WGS sequence"/>
</dbReference>
<evidence type="ECO:0000313" key="4">
    <source>
        <dbReference type="Proteomes" id="UP000469890"/>
    </source>
</evidence>
<sequence>MTKTQQAALRPHLALRLPEIVNHILAYLIVPYQSDDSNKAKTYQHIHACLSVNVLWHDCATRLIWRHITFEDSKSELEAFLKFASTLTTHTKPSSLTQPMDLSASSLAAAGLAIAAPKSSSVMSLLTDRRLNLLKAAKPDSMQQYINLQTRAMDDFDMNQDPVFLNYDHMPQQQRNTRSQTSHHRQQQQQTQQLYQSALAHQHQYRNAVRSITLRKIKDKSINEPLQQIGQHTHKLEKLDIYICDHLSDSSIYTFITHNNQSLTYLSLAGCNKITDDAVLSVAQHCPKLEHLDLRACGLISDVSIQSIAENCPNLYHLNVGRVRDREKITMQSINLIAQKTKVAVLGLAGCDMTDECLILLAKCRGRGLERISVNNCYRITNKSVRAYVDYCPNLSVFEMKECHWVDDWASVAELVQRKVLLTLCEQQNKACADWARRSGRIMEVKAPATMPDRYTGRKSWKPDVRAKDTQVHGY</sequence>
<evidence type="ECO:0000256" key="1">
    <source>
        <dbReference type="SAM" id="MobiDB-lite"/>
    </source>
</evidence>
<evidence type="ECO:0000313" key="3">
    <source>
        <dbReference type="EMBL" id="KAF1796246.1"/>
    </source>
</evidence>
<comment type="caution">
    <text evidence="3">The sequence shown here is derived from an EMBL/GenBank/DDBJ whole genome shotgun (WGS) entry which is preliminary data.</text>
</comment>
<dbReference type="PANTHER" id="PTHR13318">
    <property type="entry name" value="PARTNER OF PAIRED, ISOFORM B-RELATED"/>
    <property type="match status" value="1"/>
</dbReference>
<organism evidence="3 4">
    <name type="scientific">Mucor circinelloides f. lusitanicus</name>
    <name type="common">Mucor racemosus var. lusitanicus</name>
    <dbReference type="NCBI Taxonomy" id="29924"/>
    <lineage>
        <taxon>Eukaryota</taxon>
        <taxon>Fungi</taxon>
        <taxon>Fungi incertae sedis</taxon>
        <taxon>Mucoromycota</taxon>
        <taxon>Mucoromycotina</taxon>
        <taxon>Mucoromycetes</taxon>
        <taxon>Mucorales</taxon>
        <taxon>Mucorineae</taxon>
        <taxon>Mucoraceae</taxon>
        <taxon>Mucor</taxon>
    </lineage>
</organism>
<dbReference type="AlphaFoldDB" id="A0A8H4EVY6"/>
<protein>
    <recommendedName>
        <fullName evidence="2">F-box/LRR-repeat protein 15-like leucin rich repeat domain-containing protein</fullName>
    </recommendedName>
</protein>
<dbReference type="EMBL" id="JAAECE010000013">
    <property type="protein sequence ID" value="KAF1796246.1"/>
    <property type="molecule type" value="Genomic_DNA"/>
</dbReference>
<dbReference type="InterPro" id="IPR006553">
    <property type="entry name" value="Leu-rich_rpt_Cys-con_subtyp"/>
</dbReference>
<accession>A0A8H4EVY6</accession>
<feature type="region of interest" description="Disordered" evidence="1">
    <location>
        <begin position="172"/>
        <end position="192"/>
    </location>
</feature>
<dbReference type="SMART" id="SM00367">
    <property type="entry name" value="LRR_CC"/>
    <property type="match status" value="6"/>
</dbReference>
<dbReference type="InterPro" id="IPR032675">
    <property type="entry name" value="LRR_dom_sf"/>
</dbReference>
<reference evidence="3 4" key="1">
    <citation type="submission" date="2019-09" db="EMBL/GenBank/DDBJ databases">
        <authorList>
            <consortium name="DOE Joint Genome Institute"/>
            <person name="Mondo S.J."/>
            <person name="Navarro-Mendoza M.I."/>
            <person name="Perez-Arques C."/>
            <person name="Panchal S."/>
            <person name="Nicolas F.E."/>
            <person name="Ganguly P."/>
            <person name="Pangilinan J."/>
            <person name="Grigoriev I."/>
            <person name="Heitman J."/>
            <person name="Sanya K."/>
            <person name="Garre V."/>
        </authorList>
    </citation>
    <scope>NUCLEOTIDE SEQUENCE [LARGE SCALE GENOMIC DNA]</scope>
    <source>
        <strain evidence="3 4">MU402</strain>
    </source>
</reference>
<gene>
    <name evidence="3" type="ORF">FB192DRAFT_1452817</name>
</gene>
<dbReference type="SUPFAM" id="SSF52047">
    <property type="entry name" value="RNI-like"/>
    <property type="match status" value="1"/>
</dbReference>
<dbReference type="GO" id="GO:0019005">
    <property type="term" value="C:SCF ubiquitin ligase complex"/>
    <property type="evidence" value="ECO:0007669"/>
    <property type="project" value="TreeGrafter"/>
</dbReference>
<dbReference type="Pfam" id="PF25372">
    <property type="entry name" value="DUF7885"/>
    <property type="match status" value="1"/>
</dbReference>
<proteinExistence type="predicted"/>
<dbReference type="Gene3D" id="3.80.10.10">
    <property type="entry name" value="Ribonuclease Inhibitor"/>
    <property type="match status" value="1"/>
</dbReference>
<dbReference type="GO" id="GO:0031146">
    <property type="term" value="P:SCF-dependent proteasomal ubiquitin-dependent protein catabolic process"/>
    <property type="evidence" value="ECO:0007669"/>
    <property type="project" value="TreeGrafter"/>
</dbReference>